<dbReference type="Gene3D" id="3.10.180.10">
    <property type="entry name" value="2,3-Dihydroxybiphenyl 1,2-Dioxygenase, domain 1"/>
    <property type="match status" value="2"/>
</dbReference>
<dbReference type="CDD" id="cd07255">
    <property type="entry name" value="VOC_BsCatE_like_N"/>
    <property type="match status" value="1"/>
</dbReference>
<comment type="caution">
    <text evidence="2">The sequence shown here is derived from an EMBL/GenBank/DDBJ whole genome shotgun (WGS) entry which is preliminary data.</text>
</comment>
<gene>
    <name evidence="2" type="primary">catE</name>
    <name evidence="2" type="ORF">GCM10009001_20690</name>
</gene>
<dbReference type="SUPFAM" id="SSF54593">
    <property type="entry name" value="Glyoxalase/Bleomycin resistance protein/Dihydroxybiphenyl dioxygenase"/>
    <property type="match status" value="2"/>
</dbReference>
<feature type="domain" description="VOC" evidence="1">
    <location>
        <begin position="12"/>
        <end position="128"/>
    </location>
</feature>
<sequence>MERKFFEKPATYVGEVNINVTNLDRSVQFYQSVIGFNVLDQTERKAVLTADGKTALLTLEQPENVLPKESRKAGLYHFAILLPTRADLSAFLKHIASSGIRIGAADHYVSEALYLSDPDGNGIEVYHDRPAAEWTWTGDQVSMATEQLDAEGLLAEGNKEWNGLPGETVMGHIHLHVADLEEAKTFYMDGLGFRVVTDYPGALFTSTNEYHHHIGLNIWNGQGATAPSQNSAGLNWYTLVFPDQETRDTAASSLVKVGADVQKEADKYVTKDPSGTVVHLVLAD</sequence>
<dbReference type="PANTHER" id="PTHR43279:SF1">
    <property type="entry name" value="CATECHOL-2,3-DIOXYGENASE"/>
    <property type="match status" value="1"/>
</dbReference>
<dbReference type="PANTHER" id="PTHR43279">
    <property type="entry name" value="CATECHOL-2,3-DIOXYGENASE"/>
    <property type="match status" value="1"/>
</dbReference>
<dbReference type="EMBL" id="BAAADS010000015">
    <property type="protein sequence ID" value="GAA0603527.1"/>
    <property type="molecule type" value="Genomic_DNA"/>
</dbReference>
<dbReference type="CDD" id="cd16359">
    <property type="entry name" value="VOC_BsCatE_like_C"/>
    <property type="match status" value="1"/>
</dbReference>
<protein>
    <submittedName>
        <fullName evidence="2">Catechol 2,3-dioxygenase</fullName>
    </submittedName>
</protein>
<dbReference type="Proteomes" id="UP001500866">
    <property type="component" value="Unassembled WGS sequence"/>
</dbReference>
<keyword evidence="3" id="KW-1185">Reference proteome</keyword>
<evidence type="ECO:0000313" key="3">
    <source>
        <dbReference type="Proteomes" id="UP001500866"/>
    </source>
</evidence>
<proteinExistence type="predicted"/>
<dbReference type="Pfam" id="PF00903">
    <property type="entry name" value="Glyoxalase"/>
    <property type="match status" value="2"/>
</dbReference>
<organism evidence="2 3">
    <name type="scientific">Virgibacillus siamensis</name>
    <dbReference type="NCBI Taxonomy" id="480071"/>
    <lineage>
        <taxon>Bacteria</taxon>
        <taxon>Bacillati</taxon>
        <taxon>Bacillota</taxon>
        <taxon>Bacilli</taxon>
        <taxon>Bacillales</taxon>
        <taxon>Bacillaceae</taxon>
        <taxon>Virgibacillus</taxon>
    </lineage>
</organism>
<name>A0ABN1G3Y5_9BACI</name>
<feature type="domain" description="VOC" evidence="1">
    <location>
        <begin position="169"/>
        <end position="284"/>
    </location>
</feature>
<dbReference type="InterPro" id="IPR029068">
    <property type="entry name" value="Glyas_Bleomycin-R_OHBP_Dase"/>
</dbReference>
<dbReference type="PROSITE" id="PS51819">
    <property type="entry name" value="VOC"/>
    <property type="match status" value="2"/>
</dbReference>
<evidence type="ECO:0000313" key="2">
    <source>
        <dbReference type="EMBL" id="GAA0603527.1"/>
    </source>
</evidence>
<dbReference type="RefSeq" id="WP_343812742.1">
    <property type="nucleotide sequence ID" value="NZ_BAAADS010000015.1"/>
</dbReference>
<evidence type="ECO:0000259" key="1">
    <source>
        <dbReference type="PROSITE" id="PS51819"/>
    </source>
</evidence>
<dbReference type="InterPro" id="IPR004360">
    <property type="entry name" value="Glyas_Fos-R_dOase_dom"/>
</dbReference>
<reference evidence="2 3" key="1">
    <citation type="journal article" date="2019" name="Int. J. Syst. Evol. Microbiol.">
        <title>The Global Catalogue of Microorganisms (GCM) 10K type strain sequencing project: providing services to taxonomists for standard genome sequencing and annotation.</title>
        <authorList>
            <consortium name="The Broad Institute Genomics Platform"/>
            <consortium name="The Broad Institute Genome Sequencing Center for Infectious Disease"/>
            <person name="Wu L."/>
            <person name="Ma J."/>
        </authorList>
    </citation>
    <scope>NUCLEOTIDE SEQUENCE [LARGE SCALE GENOMIC DNA]</scope>
    <source>
        <strain evidence="2 3">JCM 15395</strain>
    </source>
</reference>
<accession>A0ABN1G3Y5</accession>
<dbReference type="InterPro" id="IPR037523">
    <property type="entry name" value="VOC_core"/>
</dbReference>